<evidence type="ECO:0000259" key="11">
    <source>
        <dbReference type="PROSITE" id="PS50113"/>
    </source>
</evidence>
<evidence type="ECO:0000256" key="8">
    <source>
        <dbReference type="SAM" id="Phobius"/>
    </source>
</evidence>
<dbReference type="InterPro" id="IPR036890">
    <property type="entry name" value="HATPase_C_sf"/>
</dbReference>
<evidence type="ECO:0000256" key="3">
    <source>
        <dbReference type="ARBA" id="ARBA00012438"/>
    </source>
</evidence>
<comment type="caution">
    <text evidence="12">The sequence shown here is derived from an EMBL/GenBank/DDBJ whole genome shotgun (WGS) entry which is preliminary data.</text>
</comment>
<feature type="transmembrane region" description="Helical" evidence="8">
    <location>
        <begin position="78"/>
        <end position="97"/>
    </location>
</feature>
<dbReference type="Pfam" id="PF00512">
    <property type="entry name" value="HisKA"/>
    <property type="match status" value="1"/>
</dbReference>
<evidence type="ECO:0000259" key="9">
    <source>
        <dbReference type="PROSITE" id="PS50109"/>
    </source>
</evidence>
<feature type="transmembrane region" description="Helical" evidence="8">
    <location>
        <begin position="260"/>
        <end position="279"/>
    </location>
</feature>
<feature type="transmembrane region" description="Helical" evidence="8">
    <location>
        <begin position="185"/>
        <end position="208"/>
    </location>
</feature>
<dbReference type="SUPFAM" id="SSF55874">
    <property type="entry name" value="ATPase domain of HSP90 chaperone/DNA topoisomerase II/histidine kinase"/>
    <property type="match status" value="1"/>
</dbReference>
<evidence type="ECO:0000256" key="1">
    <source>
        <dbReference type="ARBA" id="ARBA00000085"/>
    </source>
</evidence>
<dbReference type="InterPro" id="IPR003661">
    <property type="entry name" value="HisK_dim/P_dom"/>
</dbReference>
<keyword evidence="13" id="KW-1185">Reference proteome</keyword>
<feature type="transmembrane region" description="Helical" evidence="8">
    <location>
        <begin position="117"/>
        <end position="138"/>
    </location>
</feature>
<dbReference type="NCBIfam" id="TIGR00229">
    <property type="entry name" value="sensory_box"/>
    <property type="match status" value="1"/>
</dbReference>
<dbReference type="EMBL" id="BAABKM010000002">
    <property type="protein sequence ID" value="GAA4696664.1"/>
    <property type="molecule type" value="Genomic_DNA"/>
</dbReference>
<reference evidence="13" key="1">
    <citation type="journal article" date="2019" name="Int. J. Syst. Evol. Microbiol.">
        <title>The Global Catalogue of Microorganisms (GCM) 10K type strain sequencing project: providing services to taxonomists for standard genome sequencing and annotation.</title>
        <authorList>
            <consortium name="The Broad Institute Genomics Platform"/>
            <consortium name="The Broad Institute Genome Sequencing Center for Infectious Disease"/>
            <person name="Wu L."/>
            <person name="Ma J."/>
        </authorList>
    </citation>
    <scope>NUCLEOTIDE SEQUENCE [LARGE SCALE GENOMIC DNA]</scope>
    <source>
        <strain evidence="13">JCM 18531</strain>
    </source>
</reference>
<dbReference type="CDD" id="cd00082">
    <property type="entry name" value="HisKA"/>
    <property type="match status" value="1"/>
</dbReference>
<proteinExistence type="predicted"/>
<sequence>MEGKPSMLPALGMVALTAVFGLLAVYGAPNGGDAIGIWPAALASSTLLVSRRPPTPVVLALVFLVAFGTIWTDRPVGVAFGLALGLTAESWTVWWILTGGVRTRPMLYTNADLGRYIGSATIGHAVVAVAAVITSFATGWGNPWLMGLAIGASSLASQLSVTPFFCKMRPHRGLAPTIERSAQWALILTVSPVVFLLNDFPALVFMIMPVLAWGALRSGAYESIAQLFVVLGFAIALTTRGHGPFAHVDDRYGLPADVQGILLSIFIIDCALVVVPFVLSVGEQLENARQVAAERDKVQNIVRGTTGVAIIGTDELGRITLFNPGAERLLGYSSDEVQGQLTRMLHSDEGIAEKAAELGVDDDFSHVATAIMGQGPSDMKFVRKDGEERSHSMSLSRIVDDRGAIIGYVSTSEDITERVEAENRLVEALDTERKAVERLREVDRVKDAFVSSVSHELRTPITSILGYIEMLQEGAYGQLGPEQLDAVRRVSTNSSRLLSLIDDLLTLSRIQDGGLGMVDRIVDLRKIVSAACAVVAPSLERRSLQLEVDLPDDPVPFLGDRDMLERVVINLVGNAVKFTPEGGRVDVRLRVGPESVVLEVADTGIGIPRQEQEQLFTRFFRSSLAQERAIPGSGLGLSIAHAIVEQHGGSMSVESEQGEGTTFTVVLPVLAPAD</sequence>
<dbReference type="Pfam" id="PF02518">
    <property type="entry name" value="HATPase_c"/>
    <property type="match status" value="1"/>
</dbReference>
<feature type="domain" description="PAS" evidence="10">
    <location>
        <begin position="294"/>
        <end position="349"/>
    </location>
</feature>
<evidence type="ECO:0000256" key="7">
    <source>
        <dbReference type="ARBA" id="ARBA00023012"/>
    </source>
</evidence>
<dbReference type="CDD" id="cd00130">
    <property type="entry name" value="PAS"/>
    <property type="match status" value="1"/>
</dbReference>
<evidence type="ECO:0000313" key="13">
    <source>
        <dbReference type="Proteomes" id="UP001499974"/>
    </source>
</evidence>
<dbReference type="PROSITE" id="PS50109">
    <property type="entry name" value="HIS_KIN"/>
    <property type="match status" value="1"/>
</dbReference>
<dbReference type="PROSITE" id="PS50113">
    <property type="entry name" value="PAC"/>
    <property type="match status" value="1"/>
</dbReference>
<dbReference type="SMART" id="SM00086">
    <property type="entry name" value="PAC"/>
    <property type="match status" value="1"/>
</dbReference>
<feature type="transmembrane region" description="Helical" evidence="8">
    <location>
        <begin position="7"/>
        <end position="28"/>
    </location>
</feature>
<dbReference type="Gene3D" id="3.30.450.20">
    <property type="entry name" value="PAS domain"/>
    <property type="match status" value="1"/>
</dbReference>
<dbReference type="Pfam" id="PF13426">
    <property type="entry name" value="PAS_9"/>
    <property type="match status" value="1"/>
</dbReference>
<gene>
    <name evidence="12" type="ORF">GCM10023349_10290</name>
</gene>
<dbReference type="InterPro" id="IPR035965">
    <property type="entry name" value="PAS-like_dom_sf"/>
</dbReference>
<dbReference type="InterPro" id="IPR000014">
    <property type="entry name" value="PAS"/>
</dbReference>
<evidence type="ECO:0000256" key="4">
    <source>
        <dbReference type="ARBA" id="ARBA00022553"/>
    </source>
</evidence>
<comment type="catalytic activity">
    <reaction evidence="1">
        <text>ATP + protein L-histidine = ADP + protein N-phospho-L-histidine.</text>
        <dbReference type="EC" id="2.7.13.3"/>
    </reaction>
</comment>
<dbReference type="SUPFAM" id="SSF55785">
    <property type="entry name" value="PYP-like sensor domain (PAS domain)"/>
    <property type="match status" value="1"/>
</dbReference>
<dbReference type="PRINTS" id="PR00344">
    <property type="entry name" value="BCTRLSENSOR"/>
</dbReference>
<dbReference type="InterPro" id="IPR036097">
    <property type="entry name" value="HisK_dim/P_sf"/>
</dbReference>
<evidence type="ECO:0000313" key="12">
    <source>
        <dbReference type="EMBL" id="GAA4696664.1"/>
    </source>
</evidence>
<dbReference type="InterPro" id="IPR001610">
    <property type="entry name" value="PAC"/>
</dbReference>
<dbReference type="InterPro" id="IPR003594">
    <property type="entry name" value="HATPase_dom"/>
</dbReference>
<dbReference type="Gene3D" id="3.30.565.10">
    <property type="entry name" value="Histidine kinase-like ATPase, C-terminal domain"/>
    <property type="match status" value="1"/>
</dbReference>
<dbReference type="CDD" id="cd00075">
    <property type="entry name" value="HATPase"/>
    <property type="match status" value="1"/>
</dbReference>
<dbReference type="InterPro" id="IPR050736">
    <property type="entry name" value="Sensor_HK_Regulatory"/>
</dbReference>
<accession>A0ABP8WWF8</accession>
<dbReference type="SMART" id="SM00388">
    <property type="entry name" value="HisKA"/>
    <property type="match status" value="1"/>
</dbReference>
<dbReference type="Gene3D" id="1.10.287.130">
    <property type="match status" value="1"/>
</dbReference>
<name>A0ABP8WWF8_9ACTN</name>
<dbReference type="InterPro" id="IPR004358">
    <property type="entry name" value="Sig_transdc_His_kin-like_C"/>
</dbReference>
<dbReference type="PANTHER" id="PTHR43711">
    <property type="entry name" value="TWO-COMPONENT HISTIDINE KINASE"/>
    <property type="match status" value="1"/>
</dbReference>
<keyword evidence="5" id="KW-0808">Transferase</keyword>
<evidence type="ECO:0000256" key="2">
    <source>
        <dbReference type="ARBA" id="ARBA00004236"/>
    </source>
</evidence>
<comment type="subcellular location">
    <subcellularLocation>
        <location evidence="2">Cell membrane</location>
    </subcellularLocation>
</comment>
<feature type="transmembrane region" description="Helical" evidence="8">
    <location>
        <begin position="57"/>
        <end position="72"/>
    </location>
</feature>
<protein>
    <recommendedName>
        <fullName evidence="3">histidine kinase</fullName>
        <ecNumber evidence="3">2.7.13.3</ecNumber>
    </recommendedName>
</protein>
<feature type="transmembrane region" description="Helical" evidence="8">
    <location>
        <begin position="220"/>
        <end position="239"/>
    </location>
</feature>
<dbReference type="SMART" id="SM00387">
    <property type="entry name" value="HATPase_c"/>
    <property type="match status" value="1"/>
</dbReference>
<feature type="transmembrane region" description="Helical" evidence="8">
    <location>
        <begin position="144"/>
        <end position="165"/>
    </location>
</feature>
<dbReference type="PROSITE" id="PS50112">
    <property type="entry name" value="PAS"/>
    <property type="match status" value="1"/>
</dbReference>
<keyword evidence="4" id="KW-0597">Phosphoprotein</keyword>
<dbReference type="PANTHER" id="PTHR43711:SF1">
    <property type="entry name" value="HISTIDINE KINASE 1"/>
    <property type="match status" value="1"/>
</dbReference>
<keyword evidence="8" id="KW-0812">Transmembrane</keyword>
<keyword evidence="8" id="KW-1133">Transmembrane helix</keyword>
<keyword evidence="7" id="KW-0902">Two-component regulatory system</keyword>
<dbReference type="SMART" id="SM00091">
    <property type="entry name" value="PAS"/>
    <property type="match status" value="1"/>
</dbReference>
<dbReference type="SUPFAM" id="SSF47384">
    <property type="entry name" value="Homodimeric domain of signal transducing histidine kinase"/>
    <property type="match status" value="1"/>
</dbReference>
<dbReference type="InterPro" id="IPR005467">
    <property type="entry name" value="His_kinase_dom"/>
</dbReference>
<feature type="domain" description="PAC" evidence="11">
    <location>
        <begin position="375"/>
        <end position="427"/>
    </location>
</feature>
<evidence type="ECO:0000256" key="5">
    <source>
        <dbReference type="ARBA" id="ARBA00022679"/>
    </source>
</evidence>
<keyword evidence="8" id="KW-0472">Membrane</keyword>
<evidence type="ECO:0000259" key="10">
    <source>
        <dbReference type="PROSITE" id="PS50112"/>
    </source>
</evidence>
<organism evidence="12 13">
    <name type="scientific">Nocardioides conyzicola</name>
    <dbReference type="NCBI Taxonomy" id="1651781"/>
    <lineage>
        <taxon>Bacteria</taxon>
        <taxon>Bacillati</taxon>
        <taxon>Actinomycetota</taxon>
        <taxon>Actinomycetes</taxon>
        <taxon>Propionibacteriales</taxon>
        <taxon>Nocardioidaceae</taxon>
        <taxon>Nocardioides</taxon>
    </lineage>
</organism>
<feature type="domain" description="Histidine kinase" evidence="9">
    <location>
        <begin position="452"/>
        <end position="671"/>
    </location>
</feature>
<evidence type="ECO:0000256" key="6">
    <source>
        <dbReference type="ARBA" id="ARBA00022777"/>
    </source>
</evidence>
<keyword evidence="6" id="KW-0418">Kinase</keyword>
<dbReference type="EC" id="2.7.13.3" evidence="3"/>
<dbReference type="InterPro" id="IPR000700">
    <property type="entry name" value="PAS-assoc_C"/>
</dbReference>
<dbReference type="Proteomes" id="UP001499974">
    <property type="component" value="Unassembled WGS sequence"/>
</dbReference>